<dbReference type="Gene3D" id="3.30.300.130">
    <property type="entry name" value="Fe-S cluster assembly (FSCA)"/>
    <property type="match status" value="1"/>
</dbReference>
<evidence type="ECO:0000256" key="2">
    <source>
        <dbReference type="ARBA" id="ARBA00022829"/>
    </source>
</evidence>
<dbReference type="PANTHER" id="PTHR12377">
    <property type="entry name" value="CYTOSOLIC IRON-SULFUR ASSEMBLY COMPONENT 2B-RELATED"/>
    <property type="match status" value="1"/>
</dbReference>
<dbReference type="InterPro" id="IPR034904">
    <property type="entry name" value="FSCA_dom_sf"/>
</dbReference>
<dbReference type="GO" id="GO:0051604">
    <property type="term" value="P:protein maturation"/>
    <property type="evidence" value="ECO:0007669"/>
    <property type="project" value="InterPro"/>
</dbReference>
<evidence type="ECO:0000313" key="4">
    <source>
        <dbReference type="Proteomes" id="UP001295684"/>
    </source>
</evidence>
<dbReference type="EMBL" id="CAMPGE010023591">
    <property type="protein sequence ID" value="CAI2381511.1"/>
    <property type="molecule type" value="Genomic_DNA"/>
</dbReference>
<evidence type="ECO:0000256" key="1">
    <source>
        <dbReference type="ARBA" id="ARBA00010381"/>
    </source>
</evidence>
<reference evidence="3" key="1">
    <citation type="submission" date="2023-07" db="EMBL/GenBank/DDBJ databases">
        <authorList>
            <consortium name="AG Swart"/>
            <person name="Singh M."/>
            <person name="Singh A."/>
            <person name="Seah K."/>
            <person name="Emmerich C."/>
        </authorList>
    </citation>
    <scope>NUCLEOTIDE SEQUENCE</scope>
    <source>
        <strain evidence="3">DP1</strain>
    </source>
</reference>
<proteinExistence type="inferred from homology"/>
<evidence type="ECO:0008006" key="5">
    <source>
        <dbReference type="Google" id="ProtNLM"/>
    </source>
</evidence>
<gene>
    <name evidence="3" type="ORF">ECRASSUSDP1_LOCUS22967</name>
</gene>
<protein>
    <recommendedName>
        <fullName evidence="5">MIP18 family-like domain-containing protein</fullName>
    </recommendedName>
</protein>
<dbReference type="GO" id="GO:0007059">
    <property type="term" value="P:chromosome segregation"/>
    <property type="evidence" value="ECO:0007669"/>
    <property type="project" value="UniProtKB-KW"/>
</dbReference>
<evidence type="ECO:0000313" key="3">
    <source>
        <dbReference type="EMBL" id="CAI2381511.1"/>
    </source>
</evidence>
<accession>A0AAD1XZF9</accession>
<keyword evidence="2" id="KW-0159">Chromosome partition</keyword>
<dbReference type="PANTHER" id="PTHR12377:SF2">
    <property type="entry name" value="CYTOSOLIC IRON-SULFUR ASSEMBLY COMPONENT 2A"/>
    <property type="match status" value="1"/>
</dbReference>
<dbReference type="AlphaFoldDB" id="A0AAD1XZF9"/>
<comment type="similarity">
    <text evidence="1">Belongs to the MIP18 family.</text>
</comment>
<dbReference type="Gene3D" id="6.10.250.1280">
    <property type="match status" value="1"/>
</dbReference>
<dbReference type="Proteomes" id="UP001295684">
    <property type="component" value="Unassembled WGS sequence"/>
</dbReference>
<comment type="caution">
    <text evidence="3">The sequence shown here is derived from an EMBL/GenBank/DDBJ whole genome shotgun (WGS) entry which is preliminary data.</text>
</comment>
<keyword evidence="4" id="KW-1185">Reference proteome</keyword>
<dbReference type="SUPFAM" id="SSF117916">
    <property type="entry name" value="Fe-S cluster assembly (FSCA) domain-like"/>
    <property type="match status" value="1"/>
</dbReference>
<organism evidence="3 4">
    <name type="scientific">Euplotes crassus</name>
    <dbReference type="NCBI Taxonomy" id="5936"/>
    <lineage>
        <taxon>Eukaryota</taxon>
        <taxon>Sar</taxon>
        <taxon>Alveolata</taxon>
        <taxon>Ciliophora</taxon>
        <taxon>Intramacronucleata</taxon>
        <taxon>Spirotrichea</taxon>
        <taxon>Hypotrichia</taxon>
        <taxon>Euplotida</taxon>
        <taxon>Euplotidae</taxon>
        <taxon>Moneuplotes</taxon>
    </lineage>
</organism>
<dbReference type="InterPro" id="IPR039796">
    <property type="entry name" value="MIP18"/>
</dbReference>
<sequence length="147" mass="17316">MEEPRTEKEKCLKMTKEEKLLRDQIYDIIATIKDPEKPYTLEELDVVQEDLITVRKDDDLGYIHVMIKWIPTVPHCHLALTIALCMRAKIEQELAIPNLKIDIIVEKDKHQLKKEIDKQVNDKERYSAALEKEEVMAVIEELIDDDY</sequence>
<name>A0AAD1XZF9_EUPCR</name>